<feature type="domain" description="Mos1 transposase HTH" evidence="1">
    <location>
        <begin position="6"/>
        <end position="46"/>
    </location>
</feature>
<dbReference type="AlphaFoldDB" id="A0A0L7QPW0"/>
<evidence type="ECO:0000259" key="1">
    <source>
        <dbReference type="Pfam" id="PF17906"/>
    </source>
</evidence>
<evidence type="ECO:0000313" key="3">
    <source>
        <dbReference type="Proteomes" id="UP000053825"/>
    </source>
</evidence>
<dbReference type="Pfam" id="PF17906">
    <property type="entry name" value="HTH_48"/>
    <property type="match status" value="1"/>
</dbReference>
<proteinExistence type="predicted"/>
<accession>A0A0L7QPW0</accession>
<reference evidence="2 3" key="1">
    <citation type="submission" date="2015-07" db="EMBL/GenBank/DDBJ databases">
        <title>The genome of Habropoda laboriosa.</title>
        <authorList>
            <person name="Pan H."/>
            <person name="Kapheim K."/>
        </authorList>
    </citation>
    <scope>NUCLEOTIDE SEQUENCE [LARGE SCALE GENOMIC DNA]</scope>
    <source>
        <strain evidence="2">0110345459</strain>
    </source>
</reference>
<dbReference type="Gene3D" id="1.10.10.1450">
    <property type="match status" value="1"/>
</dbReference>
<gene>
    <name evidence="2" type="ORF">WH47_08053</name>
</gene>
<protein>
    <recommendedName>
        <fullName evidence="1">Mos1 transposase HTH domain-containing protein</fullName>
    </recommendedName>
</protein>
<dbReference type="EMBL" id="KQ414807">
    <property type="protein sequence ID" value="KOC60594.1"/>
    <property type="molecule type" value="Genomic_DNA"/>
</dbReference>
<sequence>MSEQSIHFRHLILFYIPKEKNVEEIRNKICDVYGEDAINKRTIQRWILITGDEKWIAFDNIKRSKHRSKPGYEPLTTSKAKFIYLNCLMKKHNFMKKEYLSYQTDGKRSKMVHMYLVD</sequence>
<name>A0A0L7QPW0_9HYME</name>
<evidence type="ECO:0000313" key="2">
    <source>
        <dbReference type="EMBL" id="KOC60594.1"/>
    </source>
</evidence>
<dbReference type="InterPro" id="IPR041426">
    <property type="entry name" value="Mos1_HTH"/>
</dbReference>
<dbReference type="Proteomes" id="UP000053825">
    <property type="component" value="Unassembled WGS sequence"/>
</dbReference>
<organism evidence="2 3">
    <name type="scientific">Habropoda laboriosa</name>
    <dbReference type="NCBI Taxonomy" id="597456"/>
    <lineage>
        <taxon>Eukaryota</taxon>
        <taxon>Metazoa</taxon>
        <taxon>Ecdysozoa</taxon>
        <taxon>Arthropoda</taxon>
        <taxon>Hexapoda</taxon>
        <taxon>Insecta</taxon>
        <taxon>Pterygota</taxon>
        <taxon>Neoptera</taxon>
        <taxon>Endopterygota</taxon>
        <taxon>Hymenoptera</taxon>
        <taxon>Apocrita</taxon>
        <taxon>Aculeata</taxon>
        <taxon>Apoidea</taxon>
        <taxon>Anthophila</taxon>
        <taxon>Apidae</taxon>
        <taxon>Habropoda</taxon>
    </lineage>
</organism>
<keyword evidence="3" id="KW-1185">Reference proteome</keyword>